<dbReference type="AlphaFoldDB" id="A0A7M5X7T4"/>
<dbReference type="GO" id="GO:0004930">
    <property type="term" value="F:G protein-coupled receptor activity"/>
    <property type="evidence" value="ECO:0007669"/>
    <property type="project" value="UniProtKB-KW"/>
</dbReference>
<reference evidence="11" key="1">
    <citation type="submission" date="2021-01" db="UniProtKB">
        <authorList>
            <consortium name="EnsemblMetazoa"/>
        </authorList>
    </citation>
    <scope>IDENTIFICATION</scope>
</reference>
<dbReference type="InterPro" id="IPR000276">
    <property type="entry name" value="GPCR_Rhodpsn"/>
</dbReference>
<feature type="transmembrane region" description="Helical" evidence="9">
    <location>
        <begin position="221"/>
        <end position="245"/>
    </location>
</feature>
<dbReference type="GeneID" id="136798749"/>
<evidence type="ECO:0000313" key="12">
    <source>
        <dbReference type="Proteomes" id="UP000594262"/>
    </source>
</evidence>
<protein>
    <recommendedName>
        <fullName evidence="10">G-protein coupled receptors family 1 profile domain-containing protein</fullName>
    </recommendedName>
</protein>
<evidence type="ECO:0000256" key="1">
    <source>
        <dbReference type="ARBA" id="ARBA00004141"/>
    </source>
</evidence>
<keyword evidence="2 8" id="KW-0812">Transmembrane</keyword>
<keyword evidence="6 8" id="KW-0675">Receptor</keyword>
<feature type="transmembrane region" description="Helical" evidence="9">
    <location>
        <begin position="257"/>
        <end position="279"/>
    </location>
</feature>
<dbReference type="PRINTS" id="PR00237">
    <property type="entry name" value="GPCRRHODOPSN"/>
</dbReference>
<evidence type="ECO:0000256" key="2">
    <source>
        <dbReference type="ARBA" id="ARBA00022692"/>
    </source>
</evidence>
<dbReference type="InterPro" id="IPR050125">
    <property type="entry name" value="GPCR_opsins"/>
</dbReference>
<feature type="transmembrane region" description="Helical" evidence="9">
    <location>
        <begin position="6"/>
        <end position="29"/>
    </location>
</feature>
<feature type="transmembrane region" description="Helical" evidence="9">
    <location>
        <begin position="115"/>
        <end position="137"/>
    </location>
</feature>
<evidence type="ECO:0000256" key="5">
    <source>
        <dbReference type="ARBA" id="ARBA00023136"/>
    </source>
</evidence>
<evidence type="ECO:0000256" key="7">
    <source>
        <dbReference type="ARBA" id="ARBA00023224"/>
    </source>
</evidence>
<dbReference type="GO" id="GO:0016020">
    <property type="term" value="C:membrane"/>
    <property type="evidence" value="ECO:0007669"/>
    <property type="project" value="UniProtKB-SubCell"/>
</dbReference>
<sequence length="324" mass="37607">MGANDGLIFMYLITPTSIILNIMVIVTLRKGFKNEPTNVRFTLLNSLSISELFVSVVGFSLQTFFKTHDACIVAGHVVACFSLVSLTHMVSLTVERFLAVKYPFKSEDWLISRKVIVAFLVPTWLYGFVWGSLFNMIGWGAIIYESKETHRCSIDFISTDPIRKSYVYCLLVFCYIIPIITTISFFLIIKRELHKMRQFIADNLGEDSKISKDTVKEEKRFSILVAVMLVCFLISWTPYAISVFYWKIKGNIKDTVFFDMCAYFGKTSSLWNPIIYFFVYKKFRTAFLRWCPFTRNWVQRIEPTHEQKATGHSQPLKDITNTNF</sequence>
<feature type="transmembrane region" description="Helical" evidence="9">
    <location>
        <begin position="165"/>
        <end position="189"/>
    </location>
</feature>
<evidence type="ECO:0000256" key="6">
    <source>
        <dbReference type="ARBA" id="ARBA00023170"/>
    </source>
</evidence>
<keyword evidence="7 8" id="KW-0807">Transducer</keyword>
<dbReference type="SUPFAM" id="SSF81321">
    <property type="entry name" value="Family A G protein-coupled receptor-like"/>
    <property type="match status" value="1"/>
</dbReference>
<evidence type="ECO:0000256" key="4">
    <source>
        <dbReference type="ARBA" id="ARBA00023040"/>
    </source>
</evidence>
<dbReference type="Pfam" id="PF00001">
    <property type="entry name" value="7tm_1"/>
    <property type="match status" value="1"/>
</dbReference>
<accession>A0A7M5X7T4</accession>
<name>A0A7M5X7T4_9CNID</name>
<evidence type="ECO:0000256" key="3">
    <source>
        <dbReference type="ARBA" id="ARBA00022989"/>
    </source>
</evidence>
<keyword evidence="5 9" id="KW-0472">Membrane</keyword>
<keyword evidence="12" id="KW-1185">Reference proteome</keyword>
<evidence type="ECO:0000256" key="8">
    <source>
        <dbReference type="RuleBase" id="RU000688"/>
    </source>
</evidence>
<dbReference type="PROSITE" id="PS00237">
    <property type="entry name" value="G_PROTEIN_RECEP_F1_1"/>
    <property type="match status" value="1"/>
</dbReference>
<evidence type="ECO:0000313" key="11">
    <source>
        <dbReference type="EnsemblMetazoa" id="CLYHEMP019132.1"/>
    </source>
</evidence>
<dbReference type="PANTHER" id="PTHR24240">
    <property type="entry name" value="OPSIN"/>
    <property type="match status" value="1"/>
</dbReference>
<dbReference type="OrthoDB" id="2101615at2759"/>
<proteinExistence type="inferred from homology"/>
<evidence type="ECO:0000259" key="10">
    <source>
        <dbReference type="PROSITE" id="PS50262"/>
    </source>
</evidence>
<feature type="transmembrane region" description="Helical" evidence="9">
    <location>
        <begin position="41"/>
        <end position="61"/>
    </location>
</feature>
<dbReference type="Gene3D" id="1.20.1070.10">
    <property type="entry name" value="Rhodopsin 7-helix transmembrane proteins"/>
    <property type="match status" value="1"/>
</dbReference>
<comment type="subcellular location">
    <subcellularLocation>
        <location evidence="1">Membrane</location>
        <topology evidence="1">Multi-pass membrane protein</topology>
    </subcellularLocation>
</comment>
<organism evidence="11 12">
    <name type="scientific">Clytia hemisphaerica</name>
    <dbReference type="NCBI Taxonomy" id="252671"/>
    <lineage>
        <taxon>Eukaryota</taxon>
        <taxon>Metazoa</taxon>
        <taxon>Cnidaria</taxon>
        <taxon>Hydrozoa</taxon>
        <taxon>Hydroidolina</taxon>
        <taxon>Leptothecata</taxon>
        <taxon>Obeliida</taxon>
        <taxon>Clytiidae</taxon>
        <taxon>Clytia</taxon>
    </lineage>
</organism>
<keyword evidence="3 9" id="KW-1133">Transmembrane helix</keyword>
<dbReference type="EnsemblMetazoa" id="CLYHEMT019132.1">
    <property type="protein sequence ID" value="CLYHEMP019132.1"/>
    <property type="gene ID" value="CLYHEMG019132"/>
</dbReference>
<keyword evidence="4 8" id="KW-0297">G-protein coupled receptor</keyword>
<dbReference type="InterPro" id="IPR017452">
    <property type="entry name" value="GPCR_Rhodpsn_7TM"/>
</dbReference>
<feature type="transmembrane region" description="Helical" evidence="9">
    <location>
        <begin position="73"/>
        <end position="94"/>
    </location>
</feature>
<dbReference type="Proteomes" id="UP000594262">
    <property type="component" value="Unplaced"/>
</dbReference>
<evidence type="ECO:0000256" key="9">
    <source>
        <dbReference type="SAM" id="Phobius"/>
    </source>
</evidence>
<dbReference type="RefSeq" id="XP_066911517.1">
    <property type="nucleotide sequence ID" value="XM_067055416.1"/>
</dbReference>
<feature type="domain" description="G-protein coupled receptors family 1 profile" evidence="10">
    <location>
        <begin position="20"/>
        <end position="276"/>
    </location>
</feature>
<dbReference type="PROSITE" id="PS50262">
    <property type="entry name" value="G_PROTEIN_RECEP_F1_2"/>
    <property type="match status" value="1"/>
</dbReference>
<comment type="similarity">
    <text evidence="8">Belongs to the G-protein coupled receptor 1 family.</text>
</comment>